<feature type="domain" description="PTS EIIB type-2" evidence="9">
    <location>
        <begin position="1"/>
        <end position="98"/>
    </location>
</feature>
<reference evidence="10 11" key="1">
    <citation type="submission" date="2014-09" db="EMBL/GenBank/DDBJ databases">
        <title>Vibrio maritimus JCM 19235. (C45) whole genome shotgun sequence.</title>
        <authorList>
            <person name="Sawabe T."/>
            <person name="Meirelles P."/>
            <person name="Nakanishi M."/>
            <person name="Sayaka M."/>
            <person name="Hattori M."/>
            <person name="Ohkuma M."/>
        </authorList>
    </citation>
    <scope>NUCLEOTIDE SEQUENCE [LARGE SCALE GENOMIC DNA]</scope>
    <source>
        <strain evidence="11">JCM19235</strain>
    </source>
</reference>
<evidence type="ECO:0000256" key="3">
    <source>
        <dbReference type="ARBA" id="ARBA00022448"/>
    </source>
</evidence>
<dbReference type="EC" id="2.7.1.202" evidence="2"/>
<keyword evidence="3" id="KW-0813">Transport</keyword>
<evidence type="ECO:0000256" key="6">
    <source>
        <dbReference type="ARBA" id="ARBA00022679"/>
    </source>
</evidence>
<keyword evidence="5" id="KW-0762">Sugar transport</keyword>
<evidence type="ECO:0000256" key="4">
    <source>
        <dbReference type="ARBA" id="ARBA00022553"/>
    </source>
</evidence>
<keyword evidence="7" id="KW-0598">Phosphotransferase system</keyword>
<dbReference type="CDD" id="cd05569">
    <property type="entry name" value="PTS_IIB_fructose"/>
    <property type="match status" value="1"/>
</dbReference>
<evidence type="ECO:0000313" key="10">
    <source>
        <dbReference type="EMBL" id="GAL17128.1"/>
    </source>
</evidence>
<dbReference type="AlphaFoldDB" id="A0A090RRE0"/>
<dbReference type="PROSITE" id="PS51099">
    <property type="entry name" value="PTS_EIIB_TYPE_2"/>
    <property type="match status" value="1"/>
</dbReference>
<keyword evidence="6 10" id="KW-0808">Transferase</keyword>
<dbReference type="GO" id="GO:0022877">
    <property type="term" value="F:protein-N(PI)-phosphohistidine-fructose phosphotransferase system transporter activity"/>
    <property type="evidence" value="ECO:0007669"/>
    <property type="project" value="InterPro"/>
</dbReference>
<evidence type="ECO:0000256" key="7">
    <source>
        <dbReference type="ARBA" id="ARBA00022683"/>
    </source>
</evidence>
<evidence type="ECO:0000256" key="8">
    <source>
        <dbReference type="ARBA" id="ARBA00022777"/>
    </source>
</evidence>
<dbReference type="SUPFAM" id="SSF52794">
    <property type="entry name" value="PTS system IIB component-like"/>
    <property type="match status" value="1"/>
</dbReference>
<keyword evidence="11" id="KW-1185">Reference proteome</keyword>
<evidence type="ECO:0000256" key="2">
    <source>
        <dbReference type="ARBA" id="ARBA00012799"/>
    </source>
</evidence>
<keyword evidence="4" id="KW-0597">Phosphoprotein</keyword>
<dbReference type="Gene3D" id="3.40.50.2300">
    <property type="match status" value="1"/>
</dbReference>
<dbReference type="InterPro" id="IPR013011">
    <property type="entry name" value="PTS_EIIB_2"/>
</dbReference>
<dbReference type="GO" id="GO:0016301">
    <property type="term" value="F:kinase activity"/>
    <property type="evidence" value="ECO:0007669"/>
    <property type="project" value="UniProtKB-KW"/>
</dbReference>
<dbReference type="Pfam" id="PF02302">
    <property type="entry name" value="PTS_IIB"/>
    <property type="match status" value="1"/>
</dbReference>
<gene>
    <name evidence="10" type="ORF">JCM19235_5677</name>
</gene>
<dbReference type="Proteomes" id="UP000029228">
    <property type="component" value="Unassembled WGS sequence"/>
</dbReference>
<dbReference type="GO" id="GO:0009401">
    <property type="term" value="P:phosphoenolpyruvate-dependent sugar phosphotransferase system"/>
    <property type="evidence" value="ECO:0007669"/>
    <property type="project" value="UniProtKB-KW"/>
</dbReference>
<dbReference type="GO" id="GO:0090563">
    <property type="term" value="F:protein-phosphocysteine-sugar phosphotransferase activity"/>
    <property type="evidence" value="ECO:0007669"/>
    <property type="project" value="TreeGrafter"/>
</dbReference>
<organism evidence="10 11">
    <name type="scientific">Vibrio maritimus</name>
    <dbReference type="NCBI Taxonomy" id="990268"/>
    <lineage>
        <taxon>Bacteria</taxon>
        <taxon>Pseudomonadati</taxon>
        <taxon>Pseudomonadota</taxon>
        <taxon>Gammaproteobacteria</taxon>
        <taxon>Vibrionales</taxon>
        <taxon>Vibrionaceae</taxon>
        <taxon>Vibrio</taxon>
    </lineage>
</organism>
<comment type="caution">
    <text evidence="10">The sequence shown here is derived from an EMBL/GenBank/DDBJ whole genome shotgun (WGS) entry which is preliminary data.</text>
</comment>
<dbReference type="GO" id="GO:0005886">
    <property type="term" value="C:plasma membrane"/>
    <property type="evidence" value="ECO:0007669"/>
    <property type="project" value="TreeGrafter"/>
</dbReference>
<dbReference type="InterPro" id="IPR003353">
    <property type="entry name" value="PTS_IIB_fruc"/>
</dbReference>
<accession>A0A090RRE0</accession>
<keyword evidence="8" id="KW-0418">Kinase</keyword>
<dbReference type="InterPro" id="IPR036095">
    <property type="entry name" value="PTS_EIIB-like_sf"/>
</dbReference>
<name>A0A090RRE0_9VIBR</name>
<dbReference type="InterPro" id="IPR050864">
    <property type="entry name" value="Bacterial_PTS_Sugar_Transport"/>
</dbReference>
<dbReference type="EMBL" id="BBMR01000001">
    <property type="protein sequence ID" value="GAL17128.1"/>
    <property type="molecule type" value="Genomic_DNA"/>
</dbReference>
<dbReference type="PANTHER" id="PTHR30505:SF0">
    <property type="entry name" value="FRUCTOSE-LIKE PTS SYSTEM EIIBC COMPONENT-RELATED"/>
    <property type="match status" value="1"/>
</dbReference>
<comment type="catalytic activity">
    <reaction evidence="1">
        <text>D-fructose(out) + N(pros)-phospho-L-histidyl-[protein] = D-fructose 1-phosphate(in) + L-histidyl-[protein]</text>
        <dbReference type="Rhea" id="RHEA:49252"/>
        <dbReference type="Rhea" id="RHEA-COMP:9745"/>
        <dbReference type="Rhea" id="RHEA-COMP:9746"/>
        <dbReference type="ChEBI" id="CHEBI:29979"/>
        <dbReference type="ChEBI" id="CHEBI:37721"/>
        <dbReference type="ChEBI" id="CHEBI:58674"/>
        <dbReference type="ChEBI" id="CHEBI:64837"/>
        <dbReference type="EC" id="2.7.1.202"/>
    </reaction>
</comment>
<dbReference type="InterPro" id="IPR003501">
    <property type="entry name" value="PTS_EIIB_2/3"/>
</dbReference>
<protein>
    <recommendedName>
        <fullName evidence="2">protein-N(pi)-phosphohistidine--D-fructose phosphotransferase</fullName>
        <ecNumber evidence="2">2.7.1.202</ecNumber>
    </recommendedName>
</protein>
<dbReference type="PANTHER" id="PTHR30505">
    <property type="entry name" value="FRUCTOSE-LIKE PERMEASE"/>
    <property type="match status" value="1"/>
</dbReference>
<evidence type="ECO:0000256" key="5">
    <source>
        <dbReference type="ARBA" id="ARBA00022597"/>
    </source>
</evidence>
<evidence type="ECO:0000256" key="1">
    <source>
        <dbReference type="ARBA" id="ARBA00001401"/>
    </source>
</evidence>
<proteinExistence type="predicted"/>
<evidence type="ECO:0000259" key="9">
    <source>
        <dbReference type="PROSITE" id="PS51099"/>
    </source>
</evidence>
<evidence type="ECO:0000313" key="11">
    <source>
        <dbReference type="Proteomes" id="UP000029228"/>
    </source>
</evidence>
<dbReference type="STRING" id="990268.JCM19235_5677"/>
<sequence>MKISIITACPSGVANSIIAAGLLDQAAKALGHEASVECHSSVVETQTLNDAQISEADVIVIAANTPVDTQRFVGKKVYQASISACTSDPKAFLTDAIEKATELEQGVVVASATEQSSDGAKKIVAITACLLAWHTLSWQRKR</sequence>